<dbReference type="CDD" id="cd16936">
    <property type="entry name" value="HATPase_RsbW-like"/>
    <property type="match status" value="1"/>
</dbReference>
<protein>
    <submittedName>
        <fullName evidence="3">ATP-binding protein</fullName>
    </submittedName>
</protein>
<dbReference type="InterPro" id="IPR036890">
    <property type="entry name" value="HATPase_C_sf"/>
</dbReference>
<dbReference type="AlphaFoldDB" id="A0A5S4EUW1"/>
<dbReference type="Proteomes" id="UP000309128">
    <property type="component" value="Unassembled WGS sequence"/>
</dbReference>
<evidence type="ECO:0000256" key="1">
    <source>
        <dbReference type="ARBA" id="ARBA00022527"/>
    </source>
</evidence>
<accession>A0A5S4EUW1</accession>
<sequence>MIYYTPSPREFEEIGAIRLACNARAPYLAREAITRWLGSSHAAREIVTLAVSELVTNAVKYADATGTGAGCEDITLKLSQDSVVLRLTVTDPGSNCSTPTRIPLQAPDLHAEHGRGLAIVETLSRGRWGSYRSPGSGCRHVWCHLDRHPTEAQLEELYCAPVAG</sequence>
<dbReference type="RefSeq" id="WP_138674268.1">
    <property type="nucleotide sequence ID" value="NZ_VCKY01000462.1"/>
</dbReference>
<dbReference type="EMBL" id="VCKY01000462">
    <property type="protein sequence ID" value="TMR04298.1"/>
    <property type="molecule type" value="Genomic_DNA"/>
</dbReference>
<dbReference type="Gene3D" id="3.30.565.10">
    <property type="entry name" value="Histidine kinase-like ATPase, C-terminal domain"/>
    <property type="match status" value="1"/>
</dbReference>
<dbReference type="PANTHER" id="PTHR35526:SF3">
    <property type="entry name" value="ANTI-SIGMA-F FACTOR RSBW"/>
    <property type="match status" value="1"/>
</dbReference>
<gene>
    <name evidence="3" type="ORF">ETD86_53610</name>
</gene>
<keyword evidence="4" id="KW-1185">Reference proteome</keyword>
<dbReference type="PANTHER" id="PTHR35526">
    <property type="entry name" value="ANTI-SIGMA-F FACTOR RSBW-RELATED"/>
    <property type="match status" value="1"/>
</dbReference>
<dbReference type="SUPFAM" id="SSF55874">
    <property type="entry name" value="ATPase domain of HSP90 chaperone/DNA topoisomerase II/histidine kinase"/>
    <property type="match status" value="1"/>
</dbReference>
<keyword evidence="3" id="KW-0547">Nucleotide-binding</keyword>
<dbReference type="InterPro" id="IPR003594">
    <property type="entry name" value="HATPase_dom"/>
</dbReference>
<keyword evidence="1" id="KW-0808">Transferase</keyword>
<comment type="caution">
    <text evidence="3">The sequence shown here is derived from an EMBL/GenBank/DDBJ whole genome shotgun (WGS) entry which is preliminary data.</text>
</comment>
<dbReference type="GO" id="GO:0005524">
    <property type="term" value="F:ATP binding"/>
    <property type="evidence" value="ECO:0007669"/>
    <property type="project" value="UniProtKB-KW"/>
</dbReference>
<dbReference type="InterPro" id="IPR050267">
    <property type="entry name" value="Anti-sigma-factor_SerPK"/>
</dbReference>
<reference evidence="3 4" key="1">
    <citation type="submission" date="2019-05" db="EMBL/GenBank/DDBJ databases">
        <title>Draft genome sequence of Nonomuraea turkmeniaca DSM 43926.</title>
        <authorList>
            <person name="Saricaoglu S."/>
            <person name="Isik K."/>
        </authorList>
    </citation>
    <scope>NUCLEOTIDE SEQUENCE [LARGE SCALE GENOMIC DNA]</scope>
    <source>
        <strain evidence="3 4">DSM 43926</strain>
    </source>
</reference>
<evidence type="ECO:0000259" key="2">
    <source>
        <dbReference type="Pfam" id="PF13581"/>
    </source>
</evidence>
<dbReference type="GO" id="GO:0004674">
    <property type="term" value="F:protein serine/threonine kinase activity"/>
    <property type="evidence" value="ECO:0007669"/>
    <property type="project" value="UniProtKB-KW"/>
</dbReference>
<keyword evidence="1" id="KW-0418">Kinase</keyword>
<keyword evidence="3" id="KW-0067">ATP-binding</keyword>
<name>A0A5S4EUW1_9ACTN</name>
<dbReference type="Pfam" id="PF13581">
    <property type="entry name" value="HATPase_c_2"/>
    <property type="match status" value="1"/>
</dbReference>
<feature type="domain" description="Histidine kinase/HSP90-like ATPase" evidence="2">
    <location>
        <begin position="29"/>
        <end position="126"/>
    </location>
</feature>
<dbReference type="OrthoDB" id="3529510at2"/>
<organism evidence="3 4">
    <name type="scientific">Nonomuraea turkmeniaca</name>
    <dbReference type="NCBI Taxonomy" id="103838"/>
    <lineage>
        <taxon>Bacteria</taxon>
        <taxon>Bacillati</taxon>
        <taxon>Actinomycetota</taxon>
        <taxon>Actinomycetes</taxon>
        <taxon>Streptosporangiales</taxon>
        <taxon>Streptosporangiaceae</taxon>
        <taxon>Nonomuraea</taxon>
    </lineage>
</organism>
<evidence type="ECO:0000313" key="3">
    <source>
        <dbReference type="EMBL" id="TMR04298.1"/>
    </source>
</evidence>
<keyword evidence="1" id="KW-0723">Serine/threonine-protein kinase</keyword>
<evidence type="ECO:0000313" key="4">
    <source>
        <dbReference type="Proteomes" id="UP000309128"/>
    </source>
</evidence>
<proteinExistence type="predicted"/>